<dbReference type="GO" id="GO:0005874">
    <property type="term" value="C:microtubule"/>
    <property type="evidence" value="ECO:0007669"/>
    <property type="project" value="UniProtKB-KW"/>
</dbReference>
<evidence type="ECO:0000313" key="9">
    <source>
        <dbReference type="Proteomes" id="UP000324897"/>
    </source>
</evidence>
<evidence type="ECO:0000256" key="7">
    <source>
        <dbReference type="SAM" id="MobiDB-lite"/>
    </source>
</evidence>
<feature type="coiled-coil region" evidence="6">
    <location>
        <begin position="127"/>
        <end position="182"/>
    </location>
</feature>
<evidence type="ECO:0000256" key="1">
    <source>
        <dbReference type="ARBA" id="ARBA00022701"/>
    </source>
</evidence>
<dbReference type="Proteomes" id="UP000324897">
    <property type="component" value="Unassembled WGS sequence"/>
</dbReference>
<dbReference type="GO" id="GO:0005524">
    <property type="term" value="F:ATP binding"/>
    <property type="evidence" value="ECO:0007669"/>
    <property type="project" value="UniProtKB-KW"/>
</dbReference>
<dbReference type="PANTHER" id="PTHR37739:SF8">
    <property type="entry name" value="KINESIN-LIKE PROTEIN KIN-12D"/>
    <property type="match status" value="1"/>
</dbReference>
<dbReference type="PANTHER" id="PTHR37739">
    <property type="entry name" value="KINESIN-LIKE PROTEIN KIN-12D"/>
    <property type="match status" value="1"/>
</dbReference>
<dbReference type="Gramene" id="TVU03813">
    <property type="protein sequence ID" value="TVU03813"/>
    <property type="gene ID" value="EJB05_50622"/>
</dbReference>
<dbReference type="InterPro" id="IPR044986">
    <property type="entry name" value="KIF15/KIN-12"/>
</dbReference>
<protein>
    <submittedName>
        <fullName evidence="8">Uncharacterized protein</fullName>
    </submittedName>
</protein>
<evidence type="ECO:0000256" key="5">
    <source>
        <dbReference type="ARBA" id="ARBA00023175"/>
    </source>
</evidence>
<keyword evidence="1" id="KW-0493">Microtubule</keyword>
<dbReference type="EMBL" id="RWGY01000139">
    <property type="protein sequence ID" value="TVU03813.1"/>
    <property type="molecule type" value="Genomic_DNA"/>
</dbReference>
<feature type="region of interest" description="Disordered" evidence="7">
    <location>
        <begin position="681"/>
        <end position="714"/>
    </location>
</feature>
<feature type="compositionally biased region" description="Polar residues" evidence="7">
    <location>
        <begin position="763"/>
        <end position="784"/>
    </location>
</feature>
<evidence type="ECO:0000256" key="2">
    <source>
        <dbReference type="ARBA" id="ARBA00022741"/>
    </source>
</evidence>
<feature type="region of interest" description="Disordered" evidence="7">
    <location>
        <begin position="755"/>
        <end position="797"/>
    </location>
</feature>
<feature type="compositionally biased region" description="Acidic residues" evidence="7">
    <location>
        <begin position="324"/>
        <end position="339"/>
    </location>
</feature>
<feature type="region of interest" description="Disordered" evidence="7">
    <location>
        <begin position="287"/>
        <end position="357"/>
    </location>
</feature>
<evidence type="ECO:0000256" key="3">
    <source>
        <dbReference type="ARBA" id="ARBA00022840"/>
    </source>
</evidence>
<dbReference type="AlphaFoldDB" id="A0A5J9SXU6"/>
<gene>
    <name evidence="8" type="ORF">EJB05_50622</name>
</gene>
<evidence type="ECO:0000313" key="8">
    <source>
        <dbReference type="EMBL" id="TVU03813.1"/>
    </source>
</evidence>
<name>A0A5J9SXU6_9POAL</name>
<comment type="caution">
    <text evidence="8">The sequence shown here is derived from an EMBL/GenBank/DDBJ whole genome shotgun (WGS) entry which is preliminary data.</text>
</comment>
<feature type="compositionally biased region" description="Basic residues" evidence="7">
    <location>
        <begin position="688"/>
        <end position="704"/>
    </location>
</feature>
<dbReference type="OrthoDB" id="644317at2759"/>
<feature type="coiled-coil region" evidence="6">
    <location>
        <begin position="71"/>
        <end position="98"/>
    </location>
</feature>
<proteinExistence type="predicted"/>
<accession>A0A5J9SXU6</accession>
<reference evidence="8 9" key="1">
    <citation type="journal article" date="2019" name="Sci. Rep.">
        <title>A high-quality genome of Eragrostis curvula grass provides insights into Poaceae evolution and supports new strategies to enhance forage quality.</title>
        <authorList>
            <person name="Carballo J."/>
            <person name="Santos B.A.C.M."/>
            <person name="Zappacosta D."/>
            <person name="Garbus I."/>
            <person name="Selva J.P."/>
            <person name="Gallo C.A."/>
            <person name="Diaz A."/>
            <person name="Albertini E."/>
            <person name="Caccamo M."/>
            <person name="Echenique V."/>
        </authorList>
    </citation>
    <scope>NUCLEOTIDE SEQUENCE [LARGE SCALE GENOMIC DNA]</scope>
    <source>
        <strain evidence="9">cv. Victoria</strain>
        <tissue evidence="8">Leaf</tissue>
    </source>
</reference>
<feature type="region of interest" description="Disordered" evidence="7">
    <location>
        <begin position="389"/>
        <end position="408"/>
    </location>
</feature>
<keyword evidence="2" id="KW-0547">Nucleotide-binding</keyword>
<evidence type="ECO:0000256" key="4">
    <source>
        <dbReference type="ARBA" id="ARBA00023054"/>
    </source>
</evidence>
<organism evidence="8 9">
    <name type="scientific">Eragrostis curvula</name>
    <name type="common">weeping love grass</name>
    <dbReference type="NCBI Taxonomy" id="38414"/>
    <lineage>
        <taxon>Eukaryota</taxon>
        <taxon>Viridiplantae</taxon>
        <taxon>Streptophyta</taxon>
        <taxon>Embryophyta</taxon>
        <taxon>Tracheophyta</taxon>
        <taxon>Spermatophyta</taxon>
        <taxon>Magnoliopsida</taxon>
        <taxon>Liliopsida</taxon>
        <taxon>Poales</taxon>
        <taxon>Poaceae</taxon>
        <taxon>PACMAD clade</taxon>
        <taxon>Chloridoideae</taxon>
        <taxon>Eragrostideae</taxon>
        <taxon>Eragrostidinae</taxon>
        <taxon>Eragrostis</taxon>
    </lineage>
</organism>
<keyword evidence="4 6" id="KW-0175">Coiled coil</keyword>
<sequence length="828" mass="93396">MMKVILELPNNMYVHAPVLIICNSQNGIQCTALHVEKFSYNIAHLYDCTTPKWIQIFISTKEKQEANMYPTKNMHQQMETLRDEKECLEAQVLIFKKKLEMVQSLRAESEAIAIEAQQKAEERKAYADEKDKQVKLLERSNEDLEITVCELENKLEIIKEEAKQQRMQREELELKLQNIRQQTLDVPSSWNASCSLEDEMVDFFDSTRYSQDVQNEHLDAQQVSEKEQEVLGFFQGGPASCMISCKQYMGMASPFEELMQGVKAGDGEYCADACSFGDISKGDTNASFPDSHALPKITSRKPNPYPTAEATEPPIVAVEQAPLTEDEEPSEESPSDEGLQEPKQTNVEMEVSLSSDEDYQPEITEFEQSNPDEHLEQYGTCGQTGIYGVGVDSDQSQSESRSEEQLSPPAIEPVVEIVDENELPPLALVRSSDPVNYMRAPSDELKKLRNRNHYEGQRTATDRRFWSIEQQDLYNSVYSRAKLAGMKWIDWKHIANIEQFAGVRKRCAHLGLEKIMSYCCHWDSELIRQFYATVHISADKTSMTWMSDGRKITANKRAWEERFGIPSCIHTEIHSQLFLNDDDKRILYTAAEYTLGHISGLSPLASIANKILRTTIYPRFGNTTHSWNVLHHIVEQHPFDIIALIFGEVDLLISDHSRTKDPLLYAPYIMGMITRAFQYRGPRESRHNSYKPRPHKSKAYKKTHPPAAGATPAVVSPLEPTLSAEVAATGHEVHVEAGDDHSQFEATGHQPRVEAVQGRADGCSSSHIPAPNSSVAPSLQANSTPAPPQVPVTPFLPSSAHADTPVVSSQPVHVRPSPFSGFRWYQKN</sequence>
<evidence type="ECO:0000256" key="6">
    <source>
        <dbReference type="SAM" id="Coils"/>
    </source>
</evidence>
<keyword evidence="3" id="KW-0067">ATP-binding</keyword>
<keyword evidence="9" id="KW-1185">Reference proteome</keyword>
<keyword evidence="5" id="KW-0505">Motor protein</keyword>